<dbReference type="OrthoDB" id="350196at2"/>
<keyword evidence="3 6" id="KW-0812">Transmembrane</keyword>
<feature type="transmembrane region" description="Helical" evidence="6">
    <location>
        <begin position="189"/>
        <end position="214"/>
    </location>
</feature>
<comment type="subcellular location">
    <subcellularLocation>
        <location evidence="1">Cell membrane</location>
        <topology evidence="1">Multi-pass membrane protein</topology>
    </subcellularLocation>
</comment>
<dbReference type="RefSeq" id="WP_074931472.1">
    <property type="nucleotide sequence ID" value="NZ_FORI01000005.1"/>
</dbReference>
<name>A0A1I3KTD2_9SPIR</name>
<organism evidence="7 8">
    <name type="scientific">Treponema bryantii</name>
    <dbReference type="NCBI Taxonomy" id="163"/>
    <lineage>
        <taxon>Bacteria</taxon>
        <taxon>Pseudomonadati</taxon>
        <taxon>Spirochaetota</taxon>
        <taxon>Spirochaetia</taxon>
        <taxon>Spirochaetales</taxon>
        <taxon>Treponemataceae</taxon>
        <taxon>Treponema</taxon>
    </lineage>
</organism>
<evidence type="ECO:0000256" key="2">
    <source>
        <dbReference type="ARBA" id="ARBA00022475"/>
    </source>
</evidence>
<keyword evidence="2" id="KW-1003">Cell membrane</keyword>
<evidence type="ECO:0000256" key="3">
    <source>
        <dbReference type="ARBA" id="ARBA00022692"/>
    </source>
</evidence>
<sequence>MNIYYVGSALNISALYMIAGSGALISIKSGDFNLGGEGQIYLGGFVSAVLLAKLNLGAALTVTIALLAAFACSALMATLSAVFKILRNADFLFTSFIASAAIIPFIDGLVSGPFRSTTDNLLATPFIAEQVRLPSILPPSPLNASFLAALALCVAAWFLLNRTAWGRQLCIHGTSPEFSRYAGFACRKLSLSSAFISGGLHGLCGAAAILGTYFTCHQGFYSGMGWNALSSALIAGANPLLLIPSSLFMGFITTYSNKFALYHNFGFDMSSMLQAVILFVISFPILNGPRSAGLLKKLRRSR</sequence>
<keyword evidence="4 6" id="KW-1133">Transmembrane helix</keyword>
<evidence type="ECO:0000256" key="6">
    <source>
        <dbReference type="SAM" id="Phobius"/>
    </source>
</evidence>
<feature type="transmembrane region" description="Helical" evidence="6">
    <location>
        <begin position="89"/>
        <end position="106"/>
    </location>
</feature>
<evidence type="ECO:0000313" key="8">
    <source>
        <dbReference type="Proteomes" id="UP000182737"/>
    </source>
</evidence>
<feature type="transmembrane region" description="Helical" evidence="6">
    <location>
        <begin position="265"/>
        <end position="286"/>
    </location>
</feature>
<dbReference type="GO" id="GO:0022857">
    <property type="term" value="F:transmembrane transporter activity"/>
    <property type="evidence" value="ECO:0007669"/>
    <property type="project" value="InterPro"/>
</dbReference>
<dbReference type="PANTHER" id="PTHR47089">
    <property type="entry name" value="ABC TRANSPORTER, PERMEASE PROTEIN"/>
    <property type="match status" value="1"/>
</dbReference>
<dbReference type="PANTHER" id="PTHR47089:SF1">
    <property type="entry name" value="GUANOSINE ABC TRANSPORTER PERMEASE PROTEIN NUPP"/>
    <property type="match status" value="1"/>
</dbReference>
<feature type="transmembrane region" description="Helical" evidence="6">
    <location>
        <begin position="226"/>
        <end position="253"/>
    </location>
</feature>
<dbReference type="Pfam" id="PF02653">
    <property type="entry name" value="BPD_transp_2"/>
    <property type="match status" value="1"/>
</dbReference>
<keyword evidence="7" id="KW-0762">Sugar transport</keyword>
<dbReference type="CDD" id="cd06580">
    <property type="entry name" value="TM_PBP1_transp_TpRbsC_like"/>
    <property type="match status" value="1"/>
</dbReference>
<dbReference type="GO" id="GO:0005886">
    <property type="term" value="C:plasma membrane"/>
    <property type="evidence" value="ECO:0007669"/>
    <property type="project" value="UniProtKB-SubCell"/>
</dbReference>
<accession>A0A1I3KTD2</accession>
<evidence type="ECO:0000256" key="1">
    <source>
        <dbReference type="ARBA" id="ARBA00004651"/>
    </source>
</evidence>
<dbReference type="Proteomes" id="UP000182737">
    <property type="component" value="Unassembled WGS sequence"/>
</dbReference>
<dbReference type="InterPro" id="IPR001851">
    <property type="entry name" value="ABC_transp_permease"/>
</dbReference>
<protein>
    <submittedName>
        <fullName evidence="7">Simple sugar transport system permease protein</fullName>
    </submittedName>
</protein>
<feature type="transmembrane region" description="Helical" evidence="6">
    <location>
        <begin position="6"/>
        <end position="27"/>
    </location>
</feature>
<gene>
    <name evidence="7" type="ORF">SAMN04487775_105151</name>
</gene>
<feature type="transmembrane region" description="Helical" evidence="6">
    <location>
        <begin position="62"/>
        <end position="82"/>
    </location>
</feature>
<keyword evidence="7" id="KW-0813">Transport</keyword>
<proteinExistence type="predicted"/>
<dbReference type="AlphaFoldDB" id="A0A1I3KTD2"/>
<keyword evidence="5 6" id="KW-0472">Membrane</keyword>
<feature type="transmembrane region" description="Helical" evidence="6">
    <location>
        <begin position="142"/>
        <end position="160"/>
    </location>
</feature>
<evidence type="ECO:0000256" key="4">
    <source>
        <dbReference type="ARBA" id="ARBA00022989"/>
    </source>
</evidence>
<dbReference type="EMBL" id="FORI01000005">
    <property type="protein sequence ID" value="SFI75640.1"/>
    <property type="molecule type" value="Genomic_DNA"/>
</dbReference>
<evidence type="ECO:0000256" key="5">
    <source>
        <dbReference type="ARBA" id="ARBA00023136"/>
    </source>
</evidence>
<reference evidence="8" key="1">
    <citation type="submission" date="2016-10" db="EMBL/GenBank/DDBJ databases">
        <authorList>
            <person name="Varghese N."/>
            <person name="Submissions S."/>
        </authorList>
    </citation>
    <scope>NUCLEOTIDE SEQUENCE [LARGE SCALE GENOMIC DNA]</scope>
    <source>
        <strain evidence="8">XBD1002</strain>
    </source>
</reference>
<keyword evidence="8" id="KW-1185">Reference proteome</keyword>
<evidence type="ECO:0000313" key="7">
    <source>
        <dbReference type="EMBL" id="SFI75640.1"/>
    </source>
</evidence>